<protein>
    <submittedName>
        <fullName evidence="1">DNA polymerase III, delta' subunit</fullName>
    </submittedName>
</protein>
<dbReference type="OrthoDB" id="9810148at2"/>
<dbReference type="Pfam" id="PF13177">
    <property type="entry name" value="DNA_pol3_delta2"/>
    <property type="match status" value="1"/>
</dbReference>
<comment type="caution">
    <text evidence="1">The sequence shown here is derived from an EMBL/GenBank/DDBJ whole genome shotgun (WGS) entry which is preliminary data.</text>
</comment>
<dbReference type="NCBIfam" id="TIGR00678">
    <property type="entry name" value="holB"/>
    <property type="match status" value="1"/>
</dbReference>
<dbReference type="PATRIC" id="fig|883081.3.peg.1082"/>
<evidence type="ECO:0000313" key="2">
    <source>
        <dbReference type="Proteomes" id="UP000009875"/>
    </source>
</evidence>
<sequence length="329" mass="37331">MDLAEKQAGVYQLFDRILANHALKHAYLFEGLSGVGKLEMSRYIAKRRFCPNQDQGQPCQVCPTCLRIDQGQHPDVIEIAPEGKGRSIRVDRVRQVKDALSKSGVESQKKMIILNQADKMTPSAANSLLKFLEDPAGDVTIFLLVASRQNLLPTIVSRCQVIQFAKQDLKTRIMDLVEAGLSQEEAHLASHLTQDLDLAKSLIEEDDLLSVSQKIWQWFSYLVNRNDLAFILVQRDLMVYIQDRDDCQMVCDLILYLFQDLIHLHYHLDSPACFVGHESDLRYFMDRLSIKQVSYAMQATLQAKREVDHNVASQAVLEGLTLDLQESIG</sequence>
<gene>
    <name evidence="1" type="ORF">HMPREF9698_01079</name>
</gene>
<proteinExistence type="predicted"/>
<dbReference type="PANTHER" id="PTHR11669:SF8">
    <property type="entry name" value="DNA POLYMERASE III SUBUNIT DELTA"/>
    <property type="match status" value="1"/>
</dbReference>
<accession>K9EBZ9</accession>
<dbReference type="GO" id="GO:0003887">
    <property type="term" value="F:DNA-directed DNA polymerase activity"/>
    <property type="evidence" value="ECO:0007669"/>
    <property type="project" value="InterPro"/>
</dbReference>
<dbReference type="RefSeq" id="WP_003778140.1">
    <property type="nucleotide sequence ID" value="NZ_JH992959.1"/>
</dbReference>
<keyword evidence="2" id="KW-1185">Reference proteome</keyword>
<dbReference type="InterPro" id="IPR050238">
    <property type="entry name" value="DNA_Rep/Repair_Clamp_Loader"/>
</dbReference>
<dbReference type="SUPFAM" id="SSF52540">
    <property type="entry name" value="P-loop containing nucleoside triphosphate hydrolases"/>
    <property type="match status" value="1"/>
</dbReference>
<organism evidence="1 2">
    <name type="scientific">Alloiococcus otitis ATCC 51267</name>
    <dbReference type="NCBI Taxonomy" id="883081"/>
    <lineage>
        <taxon>Bacteria</taxon>
        <taxon>Bacillati</taxon>
        <taxon>Bacillota</taxon>
        <taxon>Bacilli</taxon>
        <taxon>Lactobacillales</taxon>
        <taxon>Carnobacteriaceae</taxon>
        <taxon>Alloiococcus</taxon>
    </lineage>
</organism>
<dbReference type="InterPro" id="IPR027417">
    <property type="entry name" value="P-loop_NTPase"/>
</dbReference>
<dbReference type="EMBL" id="AGXA01000021">
    <property type="protein sequence ID" value="EKU93331.1"/>
    <property type="molecule type" value="Genomic_DNA"/>
</dbReference>
<dbReference type="HOGENOM" id="CLU_006229_4_5_9"/>
<dbReference type="AlphaFoldDB" id="K9EBZ9"/>
<dbReference type="InterPro" id="IPR004622">
    <property type="entry name" value="DNA_pol_HolB"/>
</dbReference>
<dbReference type="PANTHER" id="PTHR11669">
    <property type="entry name" value="REPLICATION FACTOR C / DNA POLYMERASE III GAMMA-TAU SUBUNIT"/>
    <property type="match status" value="1"/>
</dbReference>
<dbReference type="GO" id="GO:0008408">
    <property type="term" value="F:3'-5' exonuclease activity"/>
    <property type="evidence" value="ECO:0007669"/>
    <property type="project" value="InterPro"/>
</dbReference>
<dbReference type="Proteomes" id="UP000009875">
    <property type="component" value="Unassembled WGS sequence"/>
</dbReference>
<dbReference type="STRING" id="883081.HMPREF9698_01079"/>
<dbReference type="Gene3D" id="3.40.50.300">
    <property type="entry name" value="P-loop containing nucleotide triphosphate hydrolases"/>
    <property type="match status" value="1"/>
</dbReference>
<evidence type="ECO:0000313" key="1">
    <source>
        <dbReference type="EMBL" id="EKU93331.1"/>
    </source>
</evidence>
<name>K9EBZ9_9LACT</name>
<reference evidence="1 2" key="1">
    <citation type="submission" date="2012-09" db="EMBL/GenBank/DDBJ databases">
        <title>The Genome Sequence of Alloiococcus otitis ATCC 51267.</title>
        <authorList>
            <consortium name="The Broad Institute Genome Sequencing Platform"/>
            <person name="Earl A."/>
            <person name="Ward D."/>
            <person name="Feldgarden M."/>
            <person name="Gevers D."/>
            <person name="Huys G."/>
            <person name="Walker B."/>
            <person name="Young S.K."/>
            <person name="Zeng Q."/>
            <person name="Gargeya S."/>
            <person name="Fitzgerald M."/>
            <person name="Haas B."/>
            <person name="Abouelleil A."/>
            <person name="Alvarado L."/>
            <person name="Arachchi H.M."/>
            <person name="Berlin A.M."/>
            <person name="Chapman S.B."/>
            <person name="Goldberg J."/>
            <person name="Griggs A."/>
            <person name="Gujja S."/>
            <person name="Hansen M."/>
            <person name="Howarth C."/>
            <person name="Imamovic A."/>
            <person name="Larimer J."/>
            <person name="McCowen C."/>
            <person name="Montmayeur A."/>
            <person name="Murphy C."/>
            <person name="Neiman D."/>
            <person name="Pearson M."/>
            <person name="Priest M."/>
            <person name="Roberts A."/>
            <person name="Saif S."/>
            <person name="Shea T."/>
            <person name="Sisk P."/>
            <person name="Sykes S."/>
            <person name="Wortman J."/>
            <person name="Nusbaum C."/>
            <person name="Birren B."/>
        </authorList>
    </citation>
    <scope>NUCLEOTIDE SEQUENCE [LARGE SCALE GENOMIC DNA]</scope>
    <source>
        <strain evidence="1 2">ATCC 51267</strain>
    </source>
</reference>
<dbReference type="eggNOG" id="COG0470">
    <property type="taxonomic scope" value="Bacteria"/>
</dbReference>
<dbReference type="GO" id="GO:0006261">
    <property type="term" value="P:DNA-templated DNA replication"/>
    <property type="evidence" value="ECO:0007669"/>
    <property type="project" value="TreeGrafter"/>
</dbReference>